<feature type="transmembrane region" description="Helical" evidence="1">
    <location>
        <begin position="32"/>
        <end position="53"/>
    </location>
</feature>
<sequence>MNKNKLFVLSICVIGICINVRSIIRHINLNSGITLDIISIILWSALAISVYIGKKKTKA</sequence>
<keyword evidence="3" id="KW-1185">Reference proteome</keyword>
<evidence type="ECO:0000256" key="1">
    <source>
        <dbReference type="SAM" id="Phobius"/>
    </source>
</evidence>
<keyword evidence="1" id="KW-0812">Transmembrane</keyword>
<dbReference type="AlphaFoldDB" id="A0A329ML55"/>
<proteinExistence type="predicted"/>
<gene>
    <name evidence="2" type="ORF">DQG23_16300</name>
</gene>
<protein>
    <submittedName>
        <fullName evidence="2">Uncharacterized protein</fullName>
    </submittedName>
</protein>
<name>A0A329ML55_9BACL</name>
<dbReference type="Proteomes" id="UP000250369">
    <property type="component" value="Unassembled WGS sequence"/>
</dbReference>
<accession>A0A329ML55</accession>
<comment type="caution">
    <text evidence="2">The sequence shown here is derived from an EMBL/GenBank/DDBJ whole genome shotgun (WGS) entry which is preliminary data.</text>
</comment>
<evidence type="ECO:0000313" key="2">
    <source>
        <dbReference type="EMBL" id="RAV20036.1"/>
    </source>
</evidence>
<keyword evidence="1" id="KW-0472">Membrane</keyword>
<evidence type="ECO:0000313" key="3">
    <source>
        <dbReference type="Proteomes" id="UP000250369"/>
    </source>
</evidence>
<keyword evidence="1" id="KW-1133">Transmembrane helix</keyword>
<reference evidence="2 3" key="1">
    <citation type="journal article" date="2009" name="Int. J. Syst. Evol. Microbiol.">
        <title>Paenibacillus contaminans sp. nov., isolated from a contaminated laboratory plate.</title>
        <authorList>
            <person name="Chou J.H."/>
            <person name="Lee J.H."/>
            <person name="Lin M.C."/>
            <person name="Chang P.S."/>
            <person name="Arun A.B."/>
            <person name="Young C.C."/>
            <person name="Chen W.M."/>
        </authorList>
    </citation>
    <scope>NUCLEOTIDE SEQUENCE [LARGE SCALE GENOMIC DNA]</scope>
    <source>
        <strain evidence="2 3">CKOBP-6</strain>
    </source>
</reference>
<dbReference type="EMBL" id="QMFB01000009">
    <property type="protein sequence ID" value="RAV20036.1"/>
    <property type="molecule type" value="Genomic_DNA"/>
</dbReference>
<organism evidence="2 3">
    <name type="scientific">Paenibacillus contaminans</name>
    <dbReference type="NCBI Taxonomy" id="450362"/>
    <lineage>
        <taxon>Bacteria</taxon>
        <taxon>Bacillati</taxon>
        <taxon>Bacillota</taxon>
        <taxon>Bacilli</taxon>
        <taxon>Bacillales</taxon>
        <taxon>Paenibacillaceae</taxon>
        <taxon>Paenibacillus</taxon>
    </lineage>
</organism>